<keyword evidence="2" id="KW-1133">Transmembrane helix</keyword>
<comment type="caution">
    <text evidence="3">The sequence shown here is derived from an EMBL/GenBank/DDBJ whole genome shotgun (WGS) entry which is preliminary data.</text>
</comment>
<proteinExistence type="predicted"/>
<organism evidence="3 4">
    <name type="scientific">Goekera deserti</name>
    <dbReference type="NCBI Taxonomy" id="2497753"/>
    <lineage>
        <taxon>Bacteria</taxon>
        <taxon>Bacillati</taxon>
        <taxon>Actinomycetota</taxon>
        <taxon>Actinomycetes</taxon>
        <taxon>Geodermatophilales</taxon>
        <taxon>Geodermatophilaceae</taxon>
        <taxon>Goekera</taxon>
    </lineage>
</organism>
<accession>A0A7K3WAD3</accession>
<feature type="transmembrane region" description="Helical" evidence="2">
    <location>
        <begin position="28"/>
        <end position="47"/>
    </location>
</feature>
<feature type="region of interest" description="Disordered" evidence="1">
    <location>
        <begin position="174"/>
        <end position="203"/>
    </location>
</feature>
<dbReference type="RefSeq" id="WP_152730667.1">
    <property type="nucleotide sequence ID" value="NZ_JAABOZ010000002.1"/>
</dbReference>
<sequence>MIVLCGALVLAGIGLLVAGVAEGSPPLQWSAVAVSATATVLLVLGAARARALTAALPGGGSARSRRPDRDDVHHPVRLPTPATERTATAPTAARSGAGGSTATVSTVTGPGVTVPTATGTTAGPPAAAPATASTAAPTGRQSLVDGEPVSGGRHGHTGEHAVLVETLVPVAAARRGRARHAAPDPPTDSGPDSGPVTGPAAHASAAVLPRRPLDRHRTGHHPAGAPADVVLVVDEQPLHHRPSCARLVGQATVPLPLAEARAHGFAPCEHCTPAD</sequence>
<evidence type="ECO:0000313" key="3">
    <source>
        <dbReference type="EMBL" id="NEL53411.1"/>
    </source>
</evidence>
<evidence type="ECO:0000256" key="1">
    <source>
        <dbReference type="SAM" id="MobiDB-lite"/>
    </source>
</evidence>
<dbReference type="EMBL" id="JAAGWK010000009">
    <property type="protein sequence ID" value="NEL53411.1"/>
    <property type="molecule type" value="Genomic_DNA"/>
</dbReference>
<evidence type="ECO:0000256" key="2">
    <source>
        <dbReference type="SAM" id="Phobius"/>
    </source>
</evidence>
<keyword evidence="2" id="KW-0812">Transmembrane</keyword>
<dbReference type="AlphaFoldDB" id="A0A7K3WAD3"/>
<feature type="compositionally biased region" description="Low complexity" evidence="1">
    <location>
        <begin position="79"/>
        <end position="139"/>
    </location>
</feature>
<feature type="region of interest" description="Disordered" evidence="1">
    <location>
        <begin position="56"/>
        <end position="160"/>
    </location>
</feature>
<evidence type="ECO:0000313" key="4">
    <source>
        <dbReference type="Proteomes" id="UP000470470"/>
    </source>
</evidence>
<feature type="compositionally biased region" description="Basic and acidic residues" evidence="1">
    <location>
        <begin position="65"/>
        <end position="74"/>
    </location>
</feature>
<reference evidence="3 4" key="1">
    <citation type="submission" date="2020-02" db="EMBL/GenBank/DDBJ databases">
        <title>The whole genome sequence of CPCC 205119.</title>
        <authorList>
            <person name="Jiang Z."/>
        </authorList>
    </citation>
    <scope>NUCLEOTIDE SEQUENCE [LARGE SCALE GENOMIC DNA]</scope>
    <source>
        <strain evidence="3 4">CPCC 205119</strain>
    </source>
</reference>
<dbReference type="Proteomes" id="UP000470470">
    <property type="component" value="Unassembled WGS sequence"/>
</dbReference>
<keyword evidence="2" id="KW-0472">Membrane</keyword>
<name>A0A7K3WAD3_9ACTN</name>
<protein>
    <submittedName>
        <fullName evidence="3">Uncharacterized protein</fullName>
    </submittedName>
</protein>
<keyword evidence="4" id="KW-1185">Reference proteome</keyword>
<gene>
    <name evidence="3" type="ORF">G1H19_05230</name>
</gene>